<evidence type="ECO:0000313" key="4">
    <source>
        <dbReference type="Proteomes" id="UP000199548"/>
    </source>
</evidence>
<dbReference type="InterPro" id="IPR036812">
    <property type="entry name" value="NAD(P)_OxRdtase_dom_sf"/>
</dbReference>
<keyword evidence="4" id="KW-1185">Reference proteome</keyword>
<dbReference type="InterPro" id="IPR023210">
    <property type="entry name" value="NADP_OxRdtase_dom"/>
</dbReference>
<keyword evidence="1" id="KW-0560">Oxidoreductase</keyword>
<dbReference type="InterPro" id="IPR050523">
    <property type="entry name" value="AKR_Detox_Biosynth"/>
</dbReference>
<dbReference type="Proteomes" id="UP000199548">
    <property type="component" value="Unassembled WGS sequence"/>
</dbReference>
<evidence type="ECO:0000256" key="1">
    <source>
        <dbReference type="ARBA" id="ARBA00023002"/>
    </source>
</evidence>
<dbReference type="GO" id="GO:0016491">
    <property type="term" value="F:oxidoreductase activity"/>
    <property type="evidence" value="ECO:0007669"/>
    <property type="project" value="UniProtKB-KW"/>
</dbReference>
<dbReference type="PRINTS" id="PR00069">
    <property type="entry name" value="ALDKETRDTASE"/>
</dbReference>
<dbReference type="InterPro" id="IPR020471">
    <property type="entry name" value="AKR"/>
</dbReference>
<organism evidence="3 4">
    <name type="scientific">Paraburkholderia megapolitana</name>
    <dbReference type="NCBI Taxonomy" id="420953"/>
    <lineage>
        <taxon>Bacteria</taxon>
        <taxon>Pseudomonadati</taxon>
        <taxon>Pseudomonadota</taxon>
        <taxon>Betaproteobacteria</taxon>
        <taxon>Burkholderiales</taxon>
        <taxon>Burkholderiaceae</taxon>
        <taxon>Paraburkholderia</taxon>
    </lineage>
</organism>
<dbReference type="PANTHER" id="PTHR43364:SF4">
    <property type="entry name" value="NAD(P)-LINKED OXIDOREDUCTASE SUPERFAMILY PROTEIN"/>
    <property type="match status" value="1"/>
</dbReference>
<protein>
    <submittedName>
        <fullName evidence="3">Predicted oxidoreductase</fullName>
    </submittedName>
</protein>
<dbReference type="RefSeq" id="WP_091007952.1">
    <property type="nucleotide sequence ID" value="NZ_CP041743.1"/>
</dbReference>
<dbReference type="SUPFAM" id="SSF51430">
    <property type="entry name" value="NAD(P)-linked oxidoreductase"/>
    <property type="match status" value="1"/>
</dbReference>
<accession>A0A1I3EJI1</accession>
<dbReference type="OrthoDB" id="9768793at2"/>
<reference evidence="3 4" key="1">
    <citation type="submission" date="2016-10" db="EMBL/GenBank/DDBJ databases">
        <authorList>
            <person name="de Groot N.N."/>
        </authorList>
    </citation>
    <scope>NUCLEOTIDE SEQUENCE [LARGE SCALE GENOMIC DNA]</scope>
    <source>
        <strain evidence="3 4">LMG 23650</strain>
    </source>
</reference>
<proteinExistence type="predicted"/>
<dbReference type="AlphaFoldDB" id="A0A1I3EJI1"/>
<name>A0A1I3EJI1_9BURK</name>
<dbReference type="CDD" id="cd19088">
    <property type="entry name" value="AKR_AKR13B1"/>
    <property type="match status" value="1"/>
</dbReference>
<dbReference type="Pfam" id="PF00248">
    <property type="entry name" value="Aldo_ket_red"/>
    <property type="match status" value="1"/>
</dbReference>
<gene>
    <name evidence="3" type="ORF">SAMN05192543_101902</name>
</gene>
<dbReference type="EMBL" id="FOQU01000001">
    <property type="protein sequence ID" value="SFH98871.1"/>
    <property type="molecule type" value="Genomic_DNA"/>
</dbReference>
<feature type="domain" description="NADP-dependent oxidoreductase" evidence="2">
    <location>
        <begin position="24"/>
        <end position="296"/>
    </location>
</feature>
<sequence length="310" mass="33300">MSRHTSRSAARAGSYPLGAHEVARIGFGAMQLQRSADTPAEALELLRHAIDLGVNHIDTAQFYGNGFVNRTIGELLREAPQIVVATKVGADPNPGGRFHLRPAQRPEQLRASVEDNLRSLGVDQLAVVNLRRLDVGPGIAAEGDQIVDLDDQLAVMIAMRHEGKIGAIGLSAVDLNGLRRAIPAGIVCVQNAYSMISRQYEDMLDLCADHQIAWVPFFPLGGAGFAEWPKVIDQPKVIQIAARMGVEPSQLGLAWLLAHKPNILLIPGTSSLLHLEENVAAASIAFDRDVLAELDANDAKAAQAPHGVRL</sequence>
<evidence type="ECO:0000259" key="2">
    <source>
        <dbReference type="Pfam" id="PF00248"/>
    </source>
</evidence>
<dbReference type="STRING" id="420953.SAMN05192543_101902"/>
<dbReference type="PANTHER" id="PTHR43364">
    <property type="entry name" value="NADH-SPECIFIC METHYLGLYOXAL REDUCTASE-RELATED"/>
    <property type="match status" value="1"/>
</dbReference>
<evidence type="ECO:0000313" key="3">
    <source>
        <dbReference type="EMBL" id="SFH98871.1"/>
    </source>
</evidence>
<dbReference type="Gene3D" id="3.20.20.100">
    <property type="entry name" value="NADP-dependent oxidoreductase domain"/>
    <property type="match status" value="1"/>
</dbReference>